<dbReference type="SUPFAM" id="SSF52047">
    <property type="entry name" value="RNI-like"/>
    <property type="match status" value="1"/>
</dbReference>
<dbReference type="EMBL" id="JH719429">
    <property type="protein sequence ID" value="EJF58948.1"/>
    <property type="molecule type" value="Genomic_DNA"/>
</dbReference>
<evidence type="ECO:0008006" key="3">
    <source>
        <dbReference type="Google" id="ProtNLM"/>
    </source>
</evidence>
<reference evidence="1 2" key="1">
    <citation type="journal article" date="2012" name="Science">
        <title>The Paleozoic origin of enzymatic lignin decomposition reconstructed from 31 fungal genomes.</title>
        <authorList>
            <person name="Floudas D."/>
            <person name="Binder M."/>
            <person name="Riley R."/>
            <person name="Barry K."/>
            <person name="Blanchette R.A."/>
            <person name="Henrissat B."/>
            <person name="Martinez A.T."/>
            <person name="Otillar R."/>
            <person name="Spatafora J.W."/>
            <person name="Yadav J.S."/>
            <person name="Aerts A."/>
            <person name="Benoit I."/>
            <person name="Boyd A."/>
            <person name="Carlson A."/>
            <person name="Copeland A."/>
            <person name="Coutinho P.M."/>
            <person name="de Vries R.P."/>
            <person name="Ferreira P."/>
            <person name="Findley K."/>
            <person name="Foster B."/>
            <person name="Gaskell J."/>
            <person name="Glotzer D."/>
            <person name="Gorecki P."/>
            <person name="Heitman J."/>
            <person name="Hesse C."/>
            <person name="Hori C."/>
            <person name="Igarashi K."/>
            <person name="Jurgens J.A."/>
            <person name="Kallen N."/>
            <person name="Kersten P."/>
            <person name="Kohler A."/>
            <person name="Kuees U."/>
            <person name="Kumar T.K.A."/>
            <person name="Kuo A."/>
            <person name="LaButti K."/>
            <person name="Larrondo L.F."/>
            <person name="Lindquist E."/>
            <person name="Ling A."/>
            <person name="Lombard V."/>
            <person name="Lucas S."/>
            <person name="Lundell T."/>
            <person name="Martin R."/>
            <person name="McLaughlin D.J."/>
            <person name="Morgenstern I."/>
            <person name="Morin E."/>
            <person name="Murat C."/>
            <person name="Nagy L.G."/>
            <person name="Nolan M."/>
            <person name="Ohm R.A."/>
            <person name="Patyshakuliyeva A."/>
            <person name="Rokas A."/>
            <person name="Ruiz-Duenas F.J."/>
            <person name="Sabat G."/>
            <person name="Salamov A."/>
            <person name="Samejima M."/>
            <person name="Schmutz J."/>
            <person name="Slot J.C."/>
            <person name="St John F."/>
            <person name="Stenlid J."/>
            <person name="Sun H."/>
            <person name="Sun S."/>
            <person name="Syed K."/>
            <person name="Tsang A."/>
            <person name="Wiebenga A."/>
            <person name="Young D."/>
            <person name="Pisabarro A."/>
            <person name="Eastwood D.C."/>
            <person name="Martin F."/>
            <person name="Cullen D."/>
            <person name="Grigoriev I.V."/>
            <person name="Hibbett D.S."/>
        </authorList>
    </citation>
    <scope>NUCLEOTIDE SEQUENCE [LARGE SCALE GENOMIC DNA]</scope>
    <source>
        <strain evidence="1 2">LYAD-421 SS1</strain>
    </source>
</reference>
<accession>R7SSL3</accession>
<evidence type="ECO:0000313" key="2">
    <source>
        <dbReference type="Proteomes" id="UP000053319"/>
    </source>
</evidence>
<dbReference type="Gene3D" id="3.80.10.10">
    <property type="entry name" value="Ribonuclease Inhibitor"/>
    <property type="match status" value="1"/>
</dbReference>
<dbReference type="GeneID" id="18835787"/>
<dbReference type="Proteomes" id="UP000053319">
    <property type="component" value="Unassembled WGS sequence"/>
</dbReference>
<name>R7SSL3_DICSQ</name>
<dbReference type="InterPro" id="IPR032675">
    <property type="entry name" value="LRR_dom_sf"/>
</dbReference>
<proteinExistence type="predicted"/>
<dbReference type="AlphaFoldDB" id="R7SSL3"/>
<organism evidence="1 2">
    <name type="scientific">Dichomitus squalens (strain LYAD-421)</name>
    <name type="common">Western red white-rot fungus</name>
    <dbReference type="NCBI Taxonomy" id="732165"/>
    <lineage>
        <taxon>Eukaryota</taxon>
        <taxon>Fungi</taxon>
        <taxon>Dikarya</taxon>
        <taxon>Basidiomycota</taxon>
        <taxon>Agaricomycotina</taxon>
        <taxon>Agaricomycetes</taxon>
        <taxon>Polyporales</taxon>
        <taxon>Polyporaceae</taxon>
        <taxon>Dichomitus</taxon>
    </lineage>
</organism>
<evidence type="ECO:0000313" key="1">
    <source>
        <dbReference type="EMBL" id="EJF58948.1"/>
    </source>
</evidence>
<dbReference type="KEGG" id="dsq:DICSQDRAFT_138853"/>
<dbReference type="OMA" id="SANHLEC"/>
<sequence>MSKRQFIPIEIFELVIDFIEDEKALQSTSLVCKAWLPRSRFNLFRVVELNFPGQLDSLLHLLESAPDIAPIIKEISISENSILALFRPAMSIAGRFPLSLSSYPLVQPRRLTVHNQLWLPTRYSPDYLLELSRFSSITSLDLFDVSFTTVADFSIILRALGRLESLHAIHVDCQRQLDSDTSASIGCELPFLTFLRVSSDYPTSAVDWLIAHNKFPSLRDIEISYEIALDDQNQGLGALWASTGSTLENLKLGIFKRAAGHPISRGVMEKQLNLSSCTALRTLRFDCRGVREVSSDWTWLIWLITQLPAGAKGYPLRSIVLAFQHSSHALASLHRFTAELDRTLSEPSWAGTLAEVVFELDYRLPADEDEDELALLEAFAGLRSRNLLRIA</sequence>
<dbReference type="OrthoDB" id="2736594at2759"/>
<dbReference type="RefSeq" id="XP_007368251.1">
    <property type="nucleotide sequence ID" value="XM_007368189.1"/>
</dbReference>
<gene>
    <name evidence="1" type="ORF">DICSQDRAFT_138853</name>
</gene>
<protein>
    <recommendedName>
        <fullName evidence="3">F-box domain-containing protein</fullName>
    </recommendedName>
</protein>
<dbReference type="HOGENOM" id="CLU_036316_4_0_1"/>